<dbReference type="InterPro" id="IPR001005">
    <property type="entry name" value="SANT/Myb"/>
</dbReference>
<protein>
    <recommendedName>
        <fullName evidence="12">SWIRM domain-containing protein</fullName>
    </recommendedName>
</protein>
<dbReference type="Pfam" id="PF00249">
    <property type="entry name" value="Myb_DNA-binding"/>
    <property type="match status" value="1"/>
</dbReference>
<keyword evidence="11" id="KW-1185">Reference proteome</keyword>
<dbReference type="SUPFAM" id="SSF46689">
    <property type="entry name" value="Homeodomain-like"/>
    <property type="match status" value="2"/>
</dbReference>
<evidence type="ECO:0000259" key="8">
    <source>
        <dbReference type="PROSITE" id="PS50934"/>
    </source>
</evidence>
<evidence type="ECO:0000313" key="11">
    <source>
        <dbReference type="Proteomes" id="UP000215902"/>
    </source>
</evidence>
<organism evidence="10 11">
    <name type="scientific">Macrostomum lignano</name>
    <dbReference type="NCBI Taxonomy" id="282301"/>
    <lineage>
        <taxon>Eukaryota</taxon>
        <taxon>Metazoa</taxon>
        <taxon>Spiralia</taxon>
        <taxon>Lophotrochozoa</taxon>
        <taxon>Platyhelminthes</taxon>
        <taxon>Rhabditophora</taxon>
        <taxon>Macrostomorpha</taxon>
        <taxon>Macrostomida</taxon>
        <taxon>Macrostomidae</taxon>
        <taxon>Macrostomum</taxon>
    </lineage>
</organism>
<dbReference type="InterPro" id="IPR017884">
    <property type="entry name" value="SANT_dom"/>
</dbReference>
<feature type="region of interest" description="Disordered" evidence="6">
    <location>
        <begin position="1"/>
        <end position="101"/>
    </location>
</feature>
<evidence type="ECO:0000259" key="9">
    <source>
        <dbReference type="PROSITE" id="PS51293"/>
    </source>
</evidence>
<sequence>QMKLHKRARSPSPEKSPAPSAASNGVARASDLSSRKLLTRSENKRTRQLIQRLEEADSRSCSSDGAAAEAAGGTSAGSAGSDRDSANGDQDDFNGQKAAADDVTVTEQAHAIIVPSYATWFDYNSIHALERRSLPEFFLEGRPTKTPEAYLACRNFMIDTYRLNPQEYLTFTACRRNLHGDVCGILRVHAFLEQWGLINYQVDKESKLAALGPPSASNFLALSDSPACLAPLKPAPPSGASEKVNGAAHPSAKDSSKDAASDIQKSEASSKLPDKPPASRKSDWTDQETLSLLEGLELFKDDWNRVAEHVGSRTQEECVLHFLKLPIEDPFLEGAEEALGPLIHQPIPFSKAGNPIMCTVAFLAATVDPRIASAATKAALDEYAKMRDEIPSCVLKAHQQSVGDKEAADPAKSPKEAADPAKSPKDSADPTKSPKEAADPAKSPKAAADPAKSPKEAADPAKSPKAAADTAKSPKAAADPAKSPKAAADPAKSPKAAADPAKSPKVAADPAMSPREAADEEAKKAEPASALAAAAASAKQLAQAEESRIKSLVGSLVEAQAKKIEAKLRHFHELESLMDREREHLESQRRLLLEERQEFYQEVNRFAMSAAGASQRECSG</sequence>
<dbReference type="STRING" id="282301.A0A267GJU7"/>
<reference evidence="10 11" key="1">
    <citation type="submission" date="2017-06" db="EMBL/GenBank/DDBJ databases">
        <title>A platform for efficient transgenesis in Macrostomum lignano, a flatworm model organism for stem cell research.</title>
        <authorList>
            <person name="Berezikov E."/>
        </authorList>
    </citation>
    <scope>NUCLEOTIDE SEQUENCE [LARGE SCALE GENOMIC DNA]</scope>
    <source>
        <strain evidence="10">DV1</strain>
        <tissue evidence="10">Whole organism</tissue>
    </source>
</reference>
<evidence type="ECO:0000313" key="10">
    <source>
        <dbReference type="EMBL" id="PAA85539.1"/>
    </source>
</evidence>
<feature type="compositionally biased region" description="Basic and acidic residues" evidence="6">
    <location>
        <begin position="251"/>
        <end position="260"/>
    </location>
</feature>
<feature type="compositionally biased region" description="Low complexity" evidence="6">
    <location>
        <begin position="10"/>
        <end position="23"/>
    </location>
</feature>
<evidence type="ECO:0000256" key="2">
    <source>
        <dbReference type="ARBA" id="ARBA00023125"/>
    </source>
</evidence>
<feature type="region of interest" description="Disordered" evidence="6">
    <location>
        <begin position="397"/>
        <end position="545"/>
    </location>
</feature>
<feature type="compositionally biased region" description="Low complexity" evidence="6">
    <location>
        <begin position="527"/>
        <end position="544"/>
    </location>
</feature>
<evidence type="ECO:0000256" key="1">
    <source>
        <dbReference type="ARBA" id="ARBA00023015"/>
    </source>
</evidence>
<feature type="compositionally biased region" description="Low complexity" evidence="6">
    <location>
        <begin position="440"/>
        <end position="451"/>
    </location>
</feature>
<evidence type="ECO:0000256" key="3">
    <source>
        <dbReference type="ARBA" id="ARBA00023163"/>
    </source>
</evidence>
<evidence type="ECO:0000256" key="6">
    <source>
        <dbReference type="SAM" id="MobiDB-lite"/>
    </source>
</evidence>
<accession>A0A267GJU7</accession>
<feature type="non-terminal residue" evidence="10">
    <location>
        <position position="1"/>
    </location>
</feature>
<dbReference type="GO" id="GO:0016514">
    <property type="term" value="C:SWI/SNF complex"/>
    <property type="evidence" value="ECO:0007669"/>
    <property type="project" value="TreeGrafter"/>
</dbReference>
<dbReference type="Pfam" id="PF04433">
    <property type="entry name" value="SWIRM"/>
    <property type="match status" value="1"/>
</dbReference>
<dbReference type="CDD" id="cd00167">
    <property type="entry name" value="SANT"/>
    <property type="match status" value="1"/>
</dbReference>
<keyword evidence="4" id="KW-0539">Nucleus</keyword>
<feature type="compositionally biased region" description="Basic and acidic residues" evidence="6">
    <location>
        <begin position="516"/>
        <end position="526"/>
    </location>
</feature>
<keyword evidence="2" id="KW-0238">DNA-binding</keyword>
<feature type="compositionally biased region" description="Low complexity" evidence="6">
    <location>
        <begin position="460"/>
        <end position="511"/>
    </location>
</feature>
<gene>
    <name evidence="10" type="ORF">BOX15_Mlig033098g1</name>
</gene>
<feature type="domain" description="SANT" evidence="9">
    <location>
        <begin position="279"/>
        <end position="330"/>
    </location>
</feature>
<evidence type="ECO:0008006" key="12">
    <source>
        <dbReference type="Google" id="ProtNLM"/>
    </source>
</evidence>
<evidence type="ECO:0000256" key="4">
    <source>
        <dbReference type="ARBA" id="ARBA00023242"/>
    </source>
</evidence>
<proteinExistence type="inferred from homology"/>
<dbReference type="InterPro" id="IPR032448">
    <property type="entry name" value="SWIRM-assoc"/>
</dbReference>
<comment type="similarity">
    <text evidence="5">Belongs to the SMARCC family.</text>
</comment>
<dbReference type="PROSITE" id="PS50090">
    <property type="entry name" value="MYB_LIKE"/>
    <property type="match status" value="1"/>
</dbReference>
<feature type="domain" description="Myb-like" evidence="7">
    <location>
        <begin position="276"/>
        <end position="326"/>
    </location>
</feature>
<dbReference type="PROSITE" id="PS51293">
    <property type="entry name" value="SANT"/>
    <property type="match status" value="1"/>
</dbReference>
<dbReference type="Proteomes" id="UP000215902">
    <property type="component" value="Unassembled WGS sequence"/>
</dbReference>
<dbReference type="OrthoDB" id="118550at2759"/>
<feature type="compositionally biased region" description="Low complexity" evidence="6">
    <location>
        <begin position="62"/>
        <end position="80"/>
    </location>
</feature>
<dbReference type="PANTHER" id="PTHR12802:SF41">
    <property type="entry name" value="BRAHMA ASSOCIATED PROTEIN 155 KDA"/>
    <property type="match status" value="1"/>
</dbReference>
<dbReference type="GO" id="GO:0042393">
    <property type="term" value="F:histone binding"/>
    <property type="evidence" value="ECO:0007669"/>
    <property type="project" value="TreeGrafter"/>
</dbReference>
<dbReference type="AlphaFoldDB" id="A0A267GJU7"/>
<dbReference type="InterPro" id="IPR007526">
    <property type="entry name" value="SWIRM"/>
</dbReference>
<dbReference type="SMART" id="SM00717">
    <property type="entry name" value="SANT"/>
    <property type="match status" value="1"/>
</dbReference>
<dbReference type="EMBL" id="NIVC01000319">
    <property type="protein sequence ID" value="PAA85539.1"/>
    <property type="molecule type" value="Genomic_DNA"/>
</dbReference>
<evidence type="ECO:0000256" key="5">
    <source>
        <dbReference type="ARBA" id="ARBA00049655"/>
    </source>
</evidence>
<dbReference type="InterPro" id="IPR009057">
    <property type="entry name" value="Homeodomain-like_sf"/>
</dbReference>
<evidence type="ECO:0000259" key="7">
    <source>
        <dbReference type="PROSITE" id="PS50090"/>
    </source>
</evidence>
<dbReference type="GO" id="GO:0003677">
    <property type="term" value="F:DNA binding"/>
    <property type="evidence" value="ECO:0007669"/>
    <property type="project" value="UniProtKB-KW"/>
</dbReference>
<dbReference type="PROSITE" id="PS50934">
    <property type="entry name" value="SWIRM"/>
    <property type="match status" value="1"/>
</dbReference>
<feature type="region of interest" description="Disordered" evidence="6">
    <location>
        <begin position="233"/>
        <end position="286"/>
    </location>
</feature>
<dbReference type="GO" id="GO:0045893">
    <property type="term" value="P:positive regulation of DNA-templated transcription"/>
    <property type="evidence" value="ECO:0007669"/>
    <property type="project" value="TreeGrafter"/>
</dbReference>
<dbReference type="Gene3D" id="1.10.10.10">
    <property type="entry name" value="Winged helix-like DNA-binding domain superfamily/Winged helix DNA-binding domain"/>
    <property type="match status" value="1"/>
</dbReference>
<name>A0A267GJU7_9PLAT</name>
<comment type="caution">
    <text evidence="10">The sequence shown here is derived from an EMBL/GenBank/DDBJ whole genome shotgun (WGS) entry which is preliminary data.</text>
</comment>
<dbReference type="Pfam" id="PF16498">
    <property type="entry name" value="SWIRM-assoc_3"/>
    <property type="match status" value="1"/>
</dbReference>
<feature type="compositionally biased region" description="Basic and acidic residues" evidence="6">
    <location>
        <begin position="403"/>
        <end position="439"/>
    </location>
</feature>
<dbReference type="InterPro" id="IPR032451">
    <property type="entry name" value="SMARCC_C"/>
</dbReference>
<dbReference type="PANTHER" id="PTHR12802">
    <property type="entry name" value="SWI/SNF COMPLEX-RELATED"/>
    <property type="match status" value="1"/>
</dbReference>
<keyword evidence="3" id="KW-0804">Transcription</keyword>
<dbReference type="FunFam" id="1.10.10.60:FF:000014">
    <property type="entry name" value="SWI/SNF complex subunit SMARCC2 isoform C"/>
    <property type="match status" value="1"/>
</dbReference>
<dbReference type="InterPro" id="IPR036388">
    <property type="entry name" value="WH-like_DNA-bd_sf"/>
</dbReference>
<keyword evidence="1" id="KW-0805">Transcription regulation</keyword>
<feature type="domain" description="SWIRM" evidence="8">
    <location>
        <begin position="112"/>
        <end position="209"/>
    </location>
</feature>
<dbReference type="Gene3D" id="1.10.10.60">
    <property type="entry name" value="Homeodomain-like"/>
    <property type="match status" value="1"/>
</dbReference>
<dbReference type="FunFam" id="1.10.10.10:FF:000020">
    <property type="entry name" value="SWI/SNF complex subunit SMARCC2 isoform c"/>
    <property type="match status" value="1"/>
</dbReference>
<dbReference type="Pfam" id="PF16495">
    <property type="entry name" value="SWIRM-assoc_1"/>
    <property type="match status" value="1"/>
</dbReference>